<evidence type="ECO:0000313" key="3">
    <source>
        <dbReference type="Proteomes" id="UP000195877"/>
    </source>
</evidence>
<evidence type="ECO:0000313" key="1">
    <source>
        <dbReference type="EMBL" id="SMR00902.1"/>
    </source>
</evidence>
<dbReference type="Proteomes" id="UP000195877">
    <property type="component" value="Chromosome 1"/>
</dbReference>
<organism evidence="2 4">
    <name type="scientific">Xanthomonas fragariae</name>
    <dbReference type="NCBI Taxonomy" id="48664"/>
    <lineage>
        <taxon>Bacteria</taxon>
        <taxon>Pseudomonadati</taxon>
        <taxon>Pseudomonadota</taxon>
        <taxon>Gammaproteobacteria</taxon>
        <taxon>Lysobacterales</taxon>
        <taxon>Lysobacteraceae</taxon>
        <taxon>Xanthomonas</taxon>
    </lineage>
</organism>
<name>A0A1Y6HDU0_9XANT</name>
<dbReference type="EMBL" id="LT853882">
    <property type="protein sequence ID" value="SMR00902.1"/>
    <property type="molecule type" value="Genomic_DNA"/>
</dbReference>
<protein>
    <submittedName>
        <fullName evidence="2">Uncharacterized protein</fullName>
    </submittedName>
</protein>
<dbReference type="KEGG" id="xfr:BER92_01600"/>
<reference evidence="2 4" key="1">
    <citation type="submission" date="2017-05" db="EMBL/GenBank/DDBJ databases">
        <authorList>
            <person name="Song R."/>
            <person name="Chenine A.L."/>
            <person name="Ruprecht R.M."/>
        </authorList>
    </citation>
    <scope>NUCLEOTIDE SEQUENCE [LARGE SCALE GENOMIC DNA]</scope>
    <source>
        <strain evidence="2">PD5205</strain>
    </source>
</reference>
<proteinExistence type="predicted"/>
<dbReference type="EMBL" id="LT853885">
    <property type="protein sequence ID" value="SMR01648.1"/>
    <property type="molecule type" value="Genomic_DNA"/>
</dbReference>
<evidence type="ECO:0000313" key="4">
    <source>
        <dbReference type="Proteomes" id="UP000195953"/>
    </source>
</evidence>
<evidence type="ECO:0000313" key="2">
    <source>
        <dbReference type="EMBL" id="SMR01648.1"/>
    </source>
</evidence>
<sequence length="70" mass="7785">MGAGLGVDIGKHVSPSARFMHDVYANAYYDNGEDITIHRAEVRFLVSDRQHRYAANMADGGIRHVVVWAV</sequence>
<dbReference type="Proteomes" id="UP000195953">
    <property type="component" value="Chromosome 1"/>
</dbReference>
<keyword evidence="3" id="KW-1185">Reference proteome</keyword>
<accession>A0A1Y6HDU0</accession>
<dbReference type="AlphaFoldDB" id="A0A1Y6HDU0"/>
<reference evidence="1 3" key="2">
    <citation type="submission" date="2017-05" db="EMBL/GenBank/DDBJ databases">
        <authorList>
            <person name="Blom J."/>
        </authorList>
    </citation>
    <scope>NUCLEOTIDE SEQUENCE [LARGE SCALE GENOMIC DNA]</scope>
    <source>
        <strain evidence="1">PD885</strain>
    </source>
</reference>
<gene>
    <name evidence="2" type="ORF">PD5205_00328</name>
    <name evidence="1" type="ORF">PD885_03681</name>
</gene>